<name>A8ZV95_DESOH</name>
<reference evidence="3 4" key="1">
    <citation type="submission" date="2007-10" db="EMBL/GenBank/DDBJ databases">
        <title>Complete sequence of Desulfococcus oleovorans Hxd3.</title>
        <authorList>
            <consortium name="US DOE Joint Genome Institute"/>
            <person name="Copeland A."/>
            <person name="Lucas S."/>
            <person name="Lapidus A."/>
            <person name="Barry K."/>
            <person name="Glavina del Rio T."/>
            <person name="Dalin E."/>
            <person name="Tice H."/>
            <person name="Pitluck S."/>
            <person name="Kiss H."/>
            <person name="Brettin T."/>
            <person name="Bruce D."/>
            <person name="Detter J.C."/>
            <person name="Han C."/>
            <person name="Schmutz J."/>
            <person name="Larimer F."/>
            <person name="Land M."/>
            <person name="Hauser L."/>
            <person name="Kyrpides N."/>
            <person name="Kim E."/>
            <person name="Wawrik B."/>
            <person name="Richardson P."/>
        </authorList>
    </citation>
    <scope>NUCLEOTIDE SEQUENCE [LARGE SCALE GENOMIC DNA]</scope>
    <source>
        <strain evidence="4">DSM 6200 / JCM 39069 / Hxd3</strain>
    </source>
</reference>
<accession>A8ZV95</accession>
<sequence length="397" mass="44786">MATFPKLTGKGRRPKMASGKQKTMKNIILAVTGLSPQVITETLYVLHQSGREVHAIHVITTREGKDRIFSDLLAGEDGRYHRYLNEYGINPETIAFDHTHVHVVADTHGVERPDILTEADNERLLALCLGMAFELTKDPDTAVFFSIAGGRKTMSACLTLAAQFYGRPQDRLYHVLVSPDFESSREFFYPPKESKTIALKAKNGQAYYKDTRYAEINLISVPFVSIRDSLSKDVLKASKPPGALLLSLIREETPRLTVNLVDKKIIYKRMELDLTPAQMALYAFFAMRKKDCRKNSITCGDCHECFLDLPAILNQGLVIADIYKRLCGTRPVEEMSKTGIMNLDAERFNSLKSKIKAVLQNRFGPYALKELEIASKGRRPDTRYGIQMDKGKIEIVY</sequence>
<gene>
    <name evidence="3" type="ordered locus">Dole_0746</name>
</gene>
<dbReference type="EMBL" id="CP000859">
    <property type="protein sequence ID" value="ABW66556.1"/>
    <property type="molecule type" value="Genomic_DNA"/>
</dbReference>
<proteinExistence type="predicted"/>
<feature type="domain" description="CRISPR system ring nuclease SSO2081-like" evidence="2">
    <location>
        <begin position="35"/>
        <end position="254"/>
    </location>
</feature>
<dbReference type="Pfam" id="PF09623">
    <property type="entry name" value="Cas_NE0113"/>
    <property type="match status" value="1"/>
</dbReference>
<dbReference type="AlphaFoldDB" id="A8ZV95"/>
<dbReference type="eggNOG" id="COG0745">
    <property type="taxonomic scope" value="Bacteria"/>
</dbReference>
<protein>
    <submittedName>
        <fullName evidence="3">CRISPR-associated protein, NE0113 family</fullName>
    </submittedName>
</protein>
<dbReference type="NCBIfam" id="TIGR02584">
    <property type="entry name" value="cas_NE0113"/>
    <property type="match status" value="1"/>
</dbReference>
<dbReference type="CDD" id="cd09741">
    <property type="entry name" value="Csx1_III-U"/>
    <property type="match status" value="1"/>
</dbReference>
<evidence type="ECO:0000259" key="2">
    <source>
        <dbReference type="Pfam" id="PF09623"/>
    </source>
</evidence>
<dbReference type="InterPro" id="IPR013413">
    <property type="entry name" value="CRISPR-assoc_prot_NE0113"/>
</dbReference>
<evidence type="ECO:0000313" key="4">
    <source>
        <dbReference type="Proteomes" id="UP000008561"/>
    </source>
</evidence>
<evidence type="ECO:0000256" key="1">
    <source>
        <dbReference type="SAM" id="MobiDB-lite"/>
    </source>
</evidence>
<dbReference type="InterPro" id="IPR019092">
    <property type="entry name" value="SSO2081-like_dom"/>
</dbReference>
<organism evidence="3 4">
    <name type="scientific">Desulfosudis oleivorans (strain DSM 6200 / JCM 39069 / Hxd3)</name>
    <name type="common">Desulfococcus oleovorans</name>
    <dbReference type="NCBI Taxonomy" id="96561"/>
    <lineage>
        <taxon>Bacteria</taxon>
        <taxon>Pseudomonadati</taxon>
        <taxon>Thermodesulfobacteriota</taxon>
        <taxon>Desulfobacteria</taxon>
        <taxon>Desulfobacterales</taxon>
        <taxon>Desulfosudaceae</taxon>
        <taxon>Desulfosudis</taxon>
    </lineage>
</organism>
<dbReference type="Proteomes" id="UP000008561">
    <property type="component" value="Chromosome"/>
</dbReference>
<keyword evidence="4" id="KW-1185">Reference proteome</keyword>
<dbReference type="KEGG" id="dol:Dole_0746"/>
<dbReference type="HOGENOM" id="CLU_050851_0_0_7"/>
<feature type="region of interest" description="Disordered" evidence="1">
    <location>
        <begin position="1"/>
        <end position="21"/>
    </location>
</feature>
<evidence type="ECO:0000313" key="3">
    <source>
        <dbReference type="EMBL" id="ABW66556.1"/>
    </source>
</evidence>
<dbReference type="STRING" id="96561.Dole_0746"/>